<comment type="caution">
    <text evidence="8">The sequence shown here is derived from an EMBL/GenBank/DDBJ whole genome shotgun (WGS) entry which is preliminary data.</text>
</comment>
<dbReference type="InterPro" id="IPR001811">
    <property type="entry name" value="Chemokine_IL8-like_dom"/>
</dbReference>
<keyword evidence="5 6" id="KW-0732">Signal</keyword>
<gene>
    <name evidence="8" type="ORF">Q8A67_025175</name>
</gene>
<dbReference type="Gene3D" id="2.40.50.40">
    <property type="match status" value="3"/>
</dbReference>
<feature type="signal peptide" evidence="6">
    <location>
        <begin position="1"/>
        <end position="16"/>
    </location>
</feature>
<accession>A0AA88T9F9</accession>
<sequence>MSVLFLVICSVQMTSSASIELESANSGFCCVEFSKVKIPVKLVTSYYWTSSSCPRRAIMFKTINGREICVDPETTWMTSSASIALELANSECCVEFSKVKIPVKLVTSYYWTSSSCPRRAIMFKTIAGREFCVDPETTWMTSSATTALESANSECCVEFSKVKIPVKLVTSYYWTSSSCPRRAIVFKTIAGKEICVDPETTWVSGHVDKVDKRATASTTATAI</sequence>
<evidence type="ECO:0000256" key="5">
    <source>
        <dbReference type="ARBA" id="ARBA00022729"/>
    </source>
</evidence>
<dbReference type="EMBL" id="JAUYZG010000025">
    <property type="protein sequence ID" value="KAK2867058.1"/>
    <property type="molecule type" value="Genomic_DNA"/>
</dbReference>
<dbReference type="InterPro" id="IPR039809">
    <property type="entry name" value="Chemokine_b/g/d"/>
</dbReference>
<dbReference type="PANTHER" id="PTHR12015">
    <property type="entry name" value="SMALL INDUCIBLE CYTOKINE A"/>
    <property type="match status" value="1"/>
</dbReference>
<protein>
    <recommendedName>
        <fullName evidence="7">Chemokine interleukin-8-like domain-containing protein</fullName>
    </recommendedName>
</protein>
<dbReference type="CDD" id="cd00272">
    <property type="entry name" value="Chemokine_CC"/>
    <property type="match status" value="3"/>
</dbReference>
<comment type="subcellular location">
    <subcellularLocation>
        <location evidence="1">Secreted</location>
    </subcellularLocation>
</comment>
<dbReference type="FunFam" id="2.40.50.40:FF:000002">
    <property type="entry name" value="C-C motif chemokine"/>
    <property type="match status" value="1"/>
</dbReference>
<feature type="domain" description="Chemokine interleukin-8-like" evidence="7">
    <location>
        <begin position="26"/>
        <end position="84"/>
    </location>
</feature>
<dbReference type="PANTHER" id="PTHR12015:SF183">
    <property type="entry name" value="C-C MOTIF CHEMOKINE 3"/>
    <property type="match status" value="1"/>
</dbReference>
<feature type="domain" description="Chemokine interleukin-8-like" evidence="7">
    <location>
        <begin position="89"/>
        <end position="147"/>
    </location>
</feature>
<feature type="chain" id="PRO_5041718927" description="Chemokine interleukin-8-like domain-containing protein" evidence="6">
    <location>
        <begin position="17"/>
        <end position="223"/>
    </location>
</feature>
<evidence type="ECO:0000313" key="8">
    <source>
        <dbReference type="EMBL" id="KAK2867058.1"/>
    </source>
</evidence>
<dbReference type="SUPFAM" id="SSF54117">
    <property type="entry name" value="Interleukin 8-like chemokines"/>
    <property type="match status" value="3"/>
</dbReference>
<keyword evidence="4" id="KW-0964">Secreted</keyword>
<name>A0AA88T9F9_9TELE</name>
<reference evidence="8" key="1">
    <citation type="submission" date="2023-08" db="EMBL/GenBank/DDBJ databases">
        <title>Chromosome-level Genome Assembly of mud carp (Cirrhinus molitorella).</title>
        <authorList>
            <person name="Liu H."/>
        </authorList>
    </citation>
    <scope>NUCLEOTIDE SEQUENCE</scope>
    <source>
        <strain evidence="8">Prfri</strain>
        <tissue evidence="8">Muscle</tissue>
    </source>
</reference>
<dbReference type="SMART" id="SM00199">
    <property type="entry name" value="SCY"/>
    <property type="match status" value="3"/>
</dbReference>
<comment type="similarity">
    <text evidence="2">Belongs to the intercrine beta (chemokine CC) family.</text>
</comment>
<dbReference type="AlphaFoldDB" id="A0AA88T9F9"/>
<dbReference type="Pfam" id="PF00048">
    <property type="entry name" value="IL8"/>
    <property type="match status" value="3"/>
</dbReference>
<evidence type="ECO:0000256" key="1">
    <source>
        <dbReference type="ARBA" id="ARBA00004613"/>
    </source>
</evidence>
<keyword evidence="9" id="KW-1185">Reference proteome</keyword>
<proteinExistence type="inferred from homology"/>
<dbReference type="Proteomes" id="UP001187343">
    <property type="component" value="Unassembled WGS sequence"/>
</dbReference>
<evidence type="ECO:0000259" key="7">
    <source>
        <dbReference type="SMART" id="SM00199"/>
    </source>
</evidence>
<dbReference type="GO" id="GO:0008009">
    <property type="term" value="F:chemokine activity"/>
    <property type="evidence" value="ECO:0007669"/>
    <property type="project" value="InterPro"/>
</dbReference>
<feature type="domain" description="Chemokine interleukin-8-like" evidence="7">
    <location>
        <begin position="152"/>
        <end position="210"/>
    </location>
</feature>
<dbReference type="GO" id="GO:0006955">
    <property type="term" value="P:immune response"/>
    <property type="evidence" value="ECO:0007669"/>
    <property type="project" value="InterPro"/>
</dbReference>
<evidence type="ECO:0000256" key="4">
    <source>
        <dbReference type="ARBA" id="ARBA00022525"/>
    </source>
</evidence>
<dbReference type="GO" id="GO:0005615">
    <property type="term" value="C:extracellular space"/>
    <property type="evidence" value="ECO:0007669"/>
    <property type="project" value="UniProtKB-KW"/>
</dbReference>
<evidence type="ECO:0000256" key="6">
    <source>
        <dbReference type="SAM" id="SignalP"/>
    </source>
</evidence>
<evidence type="ECO:0000256" key="2">
    <source>
        <dbReference type="ARBA" id="ARBA00010868"/>
    </source>
</evidence>
<evidence type="ECO:0000256" key="3">
    <source>
        <dbReference type="ARBA" id="ARBA00022514"/>
    </source>
</evidence>
<organism evidence="8 9">
    <name type="scientific">Cirrhinus molitorella</name>
    <name type="common">mud carp</name>
    <dbReference type="NCBI Taxonomy" id="172907"/>
    <lineage>
        <taxon>Eukaryota</taxon>
        <taxon>Metazoa</taxon>
        <taxon>Chordata</taxon>
        <taxon>Craniata</taxon>
        <taxon>Vertebrata</taxon>
        <taxon>Euteleostomi</taxon>
        <taxon>Actinopterygii</taxon>
        <taxon>Neopterygii</taxon>
        <taxon>Teleostei</taxon>
        <taxon>Ostariophysi</taxon>
        <taxon>Cypriniformes</taxon>
        <taxon>Cyprinidae</taxon>
        <taxon>Labeoninae</taxon>
        <taxon>Labeonini</taxon>
        <taxon>Cirrhinus</taxon>
    </lineage>
</organism>
<keyword evidence="3" id="KW-0202">Cytokine</keyword>
<dbReference type="InterPro" id="IPR036048">
    <property type="entry name" value="Interleukin_8-like_sf"/>
</dbReference>
<evidence type="ECO:0000313" key="9">
    <source>
        <dbReference type="Proteomes" id="UP001187343"/>
    </source>
</evidence>